<dbReference type="OrthoDB" id="6703404at2759"/>
<dbReference type="Proteomes" id="UP000797356">
    <property type="component" value="Chromosome 13"/>
</dbReference>
<dbReference type="FunFam" id="1.50.40.10:FF:000030">
    <property type="entry name" value="Mitochondrial uncoupling protein 5"/>
    <property type="match status" value="1"/>
</dbReference>
<dbReference type="SUPFAM" id="SSF54534">
    <property type="entry name" value="FKBP-like"/>
    <property type="match status" value="1"/>
</dbReference>
<evidence type="ECO:0000256" key="9">
    <source>
        <dbReference type="ARBA" id="ARBA00023136"/>
    </source>
</evidence>
<feature type="repeat" description="Solcar" evidence="10">
    <location>
        <begin position="51"/>
        <end position="157"/>
    </location>
</feature>
<accession>A0A8K0IT03</accession>
<organism evidence="12 13">
    <name type="scientific">Cocos nucifera</name>
    <name type="common">Coconut palm</name>
    <dbReference type="NCBI Taxonomy" id="13894"/>
    <lineage>
        <taxon>Eukaryota</taxon>
        <taxon>Viridiplantae</taxon>
        <taxon>Streptophyta</taxon>
        <taxon>Embryophyta</taxon>
        <taxon>Tracheophyta</taxon>
        <taxon>Spermatophyta</taxon>
        <taxon>Magnoliopsida</taxon>
        <taxon>Liliopsida</taxon>
        <taxon>Arecaceae</taxon>
        <taxon>Arecoideae</taxon>
        <taxon>Cocoseae</taxon>
        <taxon>Attaleinae</taxon>
        <taxon>Cocos</taxon>
    </lineage>
</organism>
<evidence type="ECO:0000256" key="11">
    <source>
        <dbReference type="RuleBase" id="RU000488"/>
    </source>
</evidence>
<evidence type="ECO:0000313" key="12">
    <source>
        <dbReference type="EMBL" id="KAG1366590.1"/>
    </source>
</evidence>
<keyword evidence="5" id="KW-0677">Repeat</keyword>
<dbReference type="EMBL" id="CM017884">
    <property type="protein sequence ID" value="KAG1366590.1"/>
    <property type="molecule type" value="Genomic_DNA"/>
</dbReference>
<evidence type="ECO:0000256" key="2">
    <source>
        <dbReference type="ARBA" id="ARBA00006375"/>
    </source>
</evidence>
<comment type="caution">
    <text evidence="12">The sequence shown here is derived from an EMBL/GenBank/DDBJ whole genome shotgun (WGS) entry which is preliminary data.</text>
</comment>
<dbReference type="InterPro" id="IPR023395">
    <property type="entry name" value="MCP_dom_sf"/>
</dbReference>
<comment type="similarity">
    <text evidence="2 11">Belongs to the mitochondrial carrier (TC 2.A.29) family.</text>
</comment>
<dbReference type="InterPro" id="IPR018108">
    <property type="entry name" value="MCP_transmembrane"/>
</dbReference>
<gene>
    <name evidence="12" type="ORF">COCNU_13G003800</name>
</gene>
<dbReference type="PROSITE" id="PS50920">
    <property type="entry name" value="SOLCAR"/>
    <property type="match status" value="3"/>
</dbReference>
<protein>
    <submittedName>
        <fullName evidence="12">Mitochondrial uncoupling protein 4</fullName>
    </submittedName>
</protein>
<keyword evidence="9 10" id="KW-0472">Membrane</keyword>
<sequence length="361" mass="37748">MGVTKQILTAGQGPKPVKGQTVTVHCTGFGWDEGVMDMQVGEVAHLQMGVKGFVEGGIASIVAGCSTHPLDLIKVRMQLQGESLSPAVSALRPALAFPTTATVTLPPPPRPGPLAVGAQILRAEGPSALFSGVSATVLRQTLYSTTRMGLYDILKKKWSPTGDGSALPIHRKIAAGLIAGGIGAAVGNPADVAMVRMQADGRLPAAERRNYKSVVDAIGRMVRSEGLGSLWRGSALTVNRAMIVTASQLATYDQAKEAILAHGVMEDGLGTHVTASFTAGLVAAMASNPVDVVKTRVMNMKVEKGAAPPYAGALDCALKTVRAEGPMALYKGFIPTVSRQGPFTVVLFVTLEQVRKLLKDF</sequence>
<dbReference type="PRINTS" id="PR00926">
    <property type="entry name" value="MITOCARRIER"/>
</dbReference>
<evidence type="ECO:0000256" key="8">
    <source>
        <dbReference type="ARBA" id="ARBA00023128"/>
    </source>
</evidence>
<keyword evidence="13" id="KW-1185">Reference proteome</keyword>
<reference evidence="12" key="1">
    <citation type="journal article" date="2017" name="Gigascience">
        <title>The genome draft of coconut (Cocos nucifera).</title>
        <authorList>
            <person name="Xiao Y."/>
            <person name="Xu P."/>
            <person name="Fan H."/>
            <person name="Baudouin L."/>
            <person name="Xia W."/>
            <person name="Bocs S."/>
            <person name="Xu J."/>
            <person name="Li Q."/>
            <person name="Guo A."/>
            <person name="Zhou L."/>
            <person name="Li J."/>
            <person name="Wu Y."/>
            <person name="Ma Z."/>
            <person name="Armero A."/>
            <person name="Issali A.E."/>
            <person name="Liu N."/>
            <person name="Peng M."/>
            <person name="Yang Y."/>
        </authorList>
    </citation>
    <scope>NUCLEOTIDE SEQUENCE</scope>
    <source>
        <tissue evidence="12">Spear leaf of Hainan Tall coconut</tissue>
    </source>
</reference>
<dbReference type="Pfam" id="PF00153">
    <property type="entry name" value="Mito_carr"/>
    <property type="match status" value="3"/>
</dbReference>
<evidence type="ECO:0000256" key="3">
    <source>
        <dbReference type="ARBA" id="ARBA00022448"/>
    </source>
</evidence>
<evidence type="ECO:0000256" key="10">
    <source>
        <dbReference type="PROSITE-ProRule" id="PRU00282"/>
    </source>
</evidence>
<evidence type="ECO:0000256" key="1">
    <source>
        <dbReference type="ARBA" id="ARBA00004448"/>
    </source>
</evidence>
<dbReference type="AlphaFoldDB" id="A0A8K0IT03"/>
<dbReference type="GO" id="GO:0005743">
    <property type="term" value="C:mitochondrial inner membrane"/>
    <property type="evidence" value="ECO:0007669"/>
    <property type="project" value="UniProtKB-SubCell"/>
</dbReference>
<evidence type="ECO:0000256" key="5">
    <source>
        <dbReference type="ARBA" id="ARBA00022737"/>
    </source>
</evidence>
<keyword evidence="3 11" id="KW-0813">Transport</keyword>
<reference evidence="12" key="2">
    <citation type="submission" date="2019-07" db="EMBL/GenBank/DDBJ databases">
        <authorList>
            <person name="Yang Y."/>
            <person name="Bocs S."/>
            <person name="Baudouin L."/>
        </authorList>
    </citation>
    <scope>NUCLEOTIDE SEQUENCE</scope>
    <source>
        <tissue evidence="12">Spear leaf of Hainan Tall coconut</tissue>
    </source>
</reference>
<evidence type="ECO:0000256" key="6">
    <source>
        <dbReference type="ARBA" id="ARBA00022989"/>
    </source>
</evidence>
<dbReference type="InterPro" id="IPR002067">
    <property type="entry name" value="MCP"/>
</dbReference>
<name>A0A8K0IT03_COCNU</name>
<dbReference type="SUPFAM" id="SSF103506">
    <property type="entry name" value="Mitochondrial carrier"/>
    <property type="match status" value="1"/>
</dbReference>
<comment type="subcellular location">
    <subcellularLocation>
        <location evidence="1">Mitochondrion inner membrane</location>
        <topology evidence="1">Multi-pass membrane protein</topology>
    </subcellularLocation>
</comment>
<dbReference type="InterPro" id="IPR050391">
    <property type="entry name" value="Mito_Metabolite_Transporter"/>
</dbReference>
<keyword evidence="4 10" id="KW-0812">Transmembrane</keyword>
<evidence type="ECO:0000256" key="4">
    <source>
        <dbReference type="ARBA" id="ARBA00022692"/>
    </source>
</evidence>
<proteinExistence type="inferred from homology"/>
<keyword evidence="8" id="KW-0496">Mitochondrion</keyword>
<dbReference type="Gene3D" id="1.50.40.10">
    <property type="entry name" value="Mitochondrial carrier domain"/>
    <property type="match status" value="1"/>
</dbReference>
<keyword evidence="7" id="KW-0346">Stress response</keyword>
<evidence type="ECO:0000256" key="7">
    <source>
        <dbReference type="ARBA" id="ARBA00023016"/>
    </source>
</evidence>
<dbReference type="PANTHER" id="PTHR45618">
    <property type="entry name" value="MITOCHONDRIAL DICARBOXYLATE CARRIER-RELATED"/>
    <property type="match status" value="1"/>
</dbReference>
<dbReference type="GO" id="GO:0006839">
    <property type="term" value="P:mitochondrial transport"/>
    <property type="evidence" value="ECO:0007669"/>
    <property type="project" value="UniProtKB-ARBA"/>
</dbReference>
<dbReference type="GO" id="GO:0005310">
    <property type="term" value="F:dicarboxylic acid transmembrane transporter activity"/>
    <property type="evidence" value="ECO:0007669"/>
    <property type="project" value="UniProtKB-ARBA"/>
</dbReference>
<feature type="repeat" description="Solcar" evidence="10">
    <location>
        <begin position="167"/>
        <end position="258"/>
    </location>
</feature>
<evidence type="ECO:0000313" key="13">
    <source>
        <dbReference type="Proteomes" id="UP000797356"/>
    </source>
</evidence>
<keyword evidence="6" id="KW-1133">Transmembrane helix</keyword>
<feature type="repeat" description="Solcar" evidence="10">
    <location>
        <begin position="267"/>
        <end position="357"/>
    </location>
</feature>